<dbReference type="GO" id="GO:0016020">
    <property type="term" value="C:membrane"/>
    <property type="evidence" value="ECO:0007669"/>
    <property type="project" value="UniProtKB-SubCell"/>
</dbReference>
<comment type="subcellular location">
    <subcellularLocation>
        <location evidence="1">Membrane</location>
        <topology evidence="1">Single-pass membrane protein</topology>
    </subcellularLocation>
</comment>
<organism evidence="4 5">
    <name type="scientific">Pseudosulfitobacter pseudonitzschiae</name>
    <dbReference type="NCBI Taxonomy" id="1402135"/>
    <lineage>
        <taxon>Bacteria</taxon>
        <taxon>Pseudomonadati</taxon>
        <taxon>Pseudomonadota</taxon>
        <taxon>Alphaproteobacteria</taxon>
        <taxon>Rhodobacterales</taxon>
        <taxon>Roseobacteraceae</taxon>
        <taxon>Pseudosulfitobacter</taxon>
    </lineage>
</organism>
<evidence type="ECO:0000256" key="2">
    <source>
        <dbReference type="ARBA" id="ARBA00022692"/>
    </source>
</evidence>
<comment type="caution">
    <text evidence="4">The sequence shown here is derived from an EMBL/GenBank/DDBJ whole genome shotgun (WGS) entry which is preliminary data.</text>
</comment>
<reference evidence="4 5" key="1">
    <citation type="submission" date="2014-01" db="EMBL/GenBank/DDBJ databases">
        <title>Sulfitobacter sp. H3 (MCCC 1A00686) Genome Sequencing.</title>
        <authorList>
            <person name="Lai Q."/>
            <person name="Hong Z."/>
        </authorList>
    </citation>
    <scope>NUCLEOTIDE SEQUENCE [LARGE SCALE GENOMIC DNA]</scope>
    <source>
        <strain evidence="4 5">H3</strain>
    </source>
</reference>
<dbReference type="AlphaFoldDB" id="A0A073J891"/>
<dbReference type="PANTHER" id="PTHR21461:SF69">
    <property type="entry name" value="GLYCOSYLTRANSFERASE FAMILY 92 PROTEIN"/>
    <property type="match status" value="1"/>
</dbReference>
<evidence type="ECO:0000313" key="5">
    <source>
        <dbReference type="Proteomes" id="UP000027746"/>
    </source>
</evidence>
<evidence type="ECO:0000313" key="4">
    <source>
        <dbReference type="EMBL" id="KEJ97931.1"/>
    </source>
</evidence>
<dbReference type="GO" id="GO:0005737">
    <property type="term" value="C:cytoplasm"/>
    <property type="evidence" value="ECO:0007669"/>
    <property type="project" value="TreeGrafter"/>
</dbReference>
<keyword evidence="5" id="KW-1185">Reference proteome</keyword>
<evidence type="ECO:0000256" key="3">
    <source>
        <dbReference type="ARBA" id="ARBA00022989"/>
    </source>
</evidence>
<dbReference type="InterPro" id="IPR029044">
    <property type="entry name" value="Nucleotide-diphossugar_trans"/>
</dbReference>
<evidence type="ECO:0000256" key="1">
    <source>
        <dbReference type="ARBA" id="ARBA00004167"/>
    </source>
</evidence>
<name>A0A073J891_9RHOB</name>
<accession>A0A073J891</accession>
<dbReference type="GO" id="GO:0016757">
    <property type="term" value="F:glycosyltransferase activity"/>
    <property type="evidence" value="ECO:0007669"/>
    <property type="project" value="TreeGrafter"/>
</dbReference>
<dbReference type="RefSeq" id="WP_037922110.1">
    <property type="nucleotide sequence ID" value="NZ_CP054599.1"/>
</dbReference>
<dbReference type="EMBL" id="JAMD01000001">
    <property type="protein sequence ID" value="KEJ97931.1"/>
    <property type="molecule type" value="Genomic_DNA"/>
</dbReference>
<dbReference type="Proteomes" id="UP000027746">
    <property type="component" value="Unassembled WGS sequence"/>
</dbReference>
<gene>
    <name evidence="4" type="ORF">SUH3_02790</name>
</gene>
<keyword evidence="3" id="KW-0472">Membrane</keyword>
<dbReference type="GeneID" id="68870479"/>
<proteinExistence type="predicted"/>
<keyword evidence="2" id="KW-0812">Transmembrane</keyword>
<sequence>MNILAVLCVRNEAAFLLEWLAHHRACGFTHFLVFSNDCDDGTDVMLDALAGQGWLTHIRNDGPYDKGGIQFTALKHAQKLDVVQQADWILPLDVDEFVNIHVGDGTVPALLNALPDATAITLTWRLFGNGDHIRYKDAPVTRLFTKCAPAVLHWPWRASMFKTLYKNDGTYRKLGVHRPRNPDTARLDQARWFDGEGRELDPQFKTKRLFSNFGQPNHALVQLNHYPLGAMESYVMKADRGRAVHSDHVLGLDYWIERNFCSDTDTSIARMSAASAPILDTLKADPVLGELHQRAVAWRHARFDALMQQEPFRALFGRLLMAGPTRPVSPRAARFMVQYANRSRRTDAEAATKAP</sequence>
<keyword evidence="4" id="KW-0808">Transferase</keyword>
<protein>
    <submittedName>
        <fullName evidence="4">Glycosyl transferase family 2</fullName>
    </submittedName>
</protein>
<dbReference type="OrthoDB" id="4964299at2"/>
<keyword evidence="3" id="KW-1133">Transmembrane helix</keyword>
<dbReference type="PANTHER" id="PTHR21461">
    <property type="entry name" value="GLYCOSYLTRANSFERASE FAMILY 92 PROTEIN"/>
    <property type="match status" value="1"/>
</dbReference>
<dbReference type="SUPFAM" id="SSF53448">
    <property type="entry name" value="Nucleotide-diphospho-sugar transferases"/>
    <property type="match status" value="1"/>
</dbReference>
<dbReference type="Pfam" id="PF13704">
    <property type="entry name" value="Glyco_tranf_2_4"/>
    <property type="match status" value="1"/>
</dbReference>